<dbReference type="Proteomes" id="UP001595690">
    <property type="component" value="Unassembled WGS sequence"/>
</dbReference>
<feature type="compositionally biased region" description="Polar residues" evidence="1">
    <location>
        <begin position="24"/>
        <end position="34"/>
    </location>
</feature>
<accession>A0ABV8BJJ4</accession>
<gene>
    <name evidence="2" type="ORF">ACFOWZ_03075</name>
</gene>
<comment type="caution">
    <text evidence="2">The sequence shown here is derived from an EMBL/GenBank/DDBJ whole genome shotgun (WGS) entry which is preliminary data.</text>
</comment>
<dbReference type="EMBL" id="JBHRZI010000004">
    <property type="protein sequence ID" value="MFC3890441.1"/>
    <property type="molecule type" value="Genomic_DNA"/>
</dbReference>
<name>A0ABV8BJJ4_9PSEU</name>
<evidence type="ECO:0000313" key="3">
    <source>
        <dbReference type="Proteomes" id="UP001595690"/>
    </source>
</evidence>
<sequence>MCHHVSPWAPPVYGLPVDNSTRSCGQSGLATSTDHPAVPVLTGDGVEQPEPAGGRDQQQVAAAAGISGEPDAEP</sequence>
<feature type="region of interest" description="Disordered" evidence="1">
    <location>
        <begin position="24"/>
        <end position="74"/>
    </location>
</feature>
<keyword evidence="3" id="KW-1185">Reference proteome</keyword>
<dbReference type="RefSeq" id="WP_382368237.1">
    <property type="nucleotide sequence ID" value="NZ_JBHRZI010000004.1"/>
</dbReference>
<evidence type="ECO:0000313" key="2">
    <source>
        <dbReference type="EMBL" id="MFC3890441.1"/>
    </source>
</evidence>
<evidence type="ECO:0000256" key="1">
    <source>
        <dbReference type="SAM" id="MobiDB-lite"/>
    </source>
</evidence>
<reference evidence="3" key="1">
    <citation type="journal article" date="2019" name="Int. J. Syst. Evol. Microbiol.">
        <title>The Global Catalogue of Microorganisms (GCM) 10K type strain sequencing project: providing services to taxonomists for standard genome sequencing and annotation.</title>
        <authorList>
            <consortium name="The Broad Institute Genomics Platform"/>
            <consortium name="The Broad Institute Genome Sequencing Center for Infectious Disease"/>
            <person name="Wu L."/>
            <person name="Ma J."/>
        </authorList>
    </citation>
    <scope>NUCLEOTIDE SEQUENCE [LARGE SCALE GENOMIC DNA]</scope>
    <source>
        <strain evidence="3">CGMCC 4.7405</strain>
    </source>
</reference>
<protein>
    <submittedName>
        <fullName evidence="2">Uncharacterized protein</fullName>
    </submittedName>
</protein>
<organism evidence="2 3">
    <name type="scientific">Lentzea rhizosphaerae</name>
    <dbReference type="NCBI Taxonomy" id="2041025"/>
    <lineage>
        <taxon>Bacteria</taxon>
        <taxon>Bacillati</taxon>
        <taxon>Actinomycetota</taxon>
        <taxon>Actinomycetes</taxon>
        <taxon>Pseudonocardiales</taxon>
        <taxon>Pseudonocardiaceae</taxon>
        <taxon>Lentzea</taxon>
    </lineage>
</organism>
<proteinExistence type="predicted"/>